<evidence type="ECO:0000313" key="6">
    <source>
        <dbReference type="EMBL" id="OAA80554.1"/>
    </source>
</evidence>
<gene>
    <name evidence="6" type="ORF">LEL_00099</name>
</gene>
<dbReference type="GO" id="GO:0016705">
    <property type="term" value="F:oxidoreductase activity, acting on paired donors, with incorporation or reduction of molecular oxygen"/>
    <property type="evidence" value="ECO:0007669"/>
    <property type="project" value="InterPro"/>
</dbReference>
<dbReference type="InterPro" id="IPR001128">
    <property type="entry name" value="Cyt_P450"/>
</dbReference>
<keyword evidence="5" id="KW-0812">Transmembrane</keyword>
<organism evidence="6 7">
    <name type="scientific">Akanthomyces lecanii RCEF 1005</name>
    <dbReference type="NCBI Taxonomy" id="1081108"/>
    <lineage>
        <taxon>Eukaryota</taxon>
        <taxon>Fungi</taxon>
        <taxon>Dikarya</taxon>
        <taxon>Ascomycota</taxon>
        <taxon>Pezizomycotina</taxon>
        <taxon>Sordariomycetes</taxon>
        <taxon>Hypocreomycetidae</taxon>
        <taxon>Hypocreales</taxon>
        <taxon>Cordycipitaceae</taxon>
        <taxon>Akanthomyces</taxon>
        <taxon>Cordyceps confragosa</taxon>
    </lineage>
</organism>
<evidence type="ECO:0000313" key="7">
    <source>
        <dbReference type="Proteomes" id="UP000076881"/>
    </source>
</evidence>
<dbReference type="PRINTS" id="PR00463">
    <property type="entry name" value="EP450I"/>
</dbReference>
<keyword evidence="4" id="KW-0408">Iron</keyword>
<dbReference type="GO" id="GO:0004497">
    <property type="term" value="F:monooxygenase activity"/>
    <property type="evidence" value="ECO:0007669"/>
    <property type="project" value="InterPro"/>
</dbReference>
<proteinExistence type="inferred from homology"/>
<comment type="similarity">
    <text evidence="1">Belongs to the cytochrome P450 family.</text>
</comment>
<dbReference type="GO" id="GO:0020037">
    <property type="term" value="F:heme binding"/>
    <property type="evidence" value="ECO:0007669"/>
    <property type="project" value="InterPro"/>
</dbReference>
<dbReference type="STRING" id="1081108.A0A168JK89"/>
<evidence type="ECO:0000256" key="1">
    <source>
        <dbReference type="ARBA" id="ARBA00010617"/>
    </source>
</evidence>
<dbReference type="OrthoDB" id="1103324at2759"/>
<accession>A0A168JK89</accession>
<keyword evidence="7" id="KW-1185">Reference proteome</keyword>
<dbReference type="InterPro" id="IPR036396">
    <property type="entry name" value="Cyt_P450_sf"/>
</dbReference>
<dbReference type="GO" id="GO:0005506">
    <property type="term" value="F:iron ion binding"/>
    <property type="evidence" value="ECO:0007669"/>
    <property type="project" value="InterPro"/>
</dbReference>
<evidence type="ECO:0000256" key="5">
    <source>
        <dbReference type="SAM" id="Phobius"/>
    </source>
</evidence>
<reference evidence="6 7" key="1">
    <citation type="journal article" date="2016" name="Genome Biol. Evol.">
        <title>Divergent and convergent evolution of fungal pathogenicity.</title>
        <authorList>
            <person name="Shang Y."/>
            <person name="Xiao G."/>
            <person name="Zheng P."/>
            <person name="Cen K."/>
            <person name="Zhan S."/>
            <person name="Wang C."/>
        </authorList>
    </citation>
    <scope>NUCLEOTIDE SEQUENCE [LARGE SCALE GENOMIC DNA]</scope>
    <source>
        <strain evidence="6 7">RCEF 1005</strain>
    </source>
</reference>
<keyword evidence="3" id="KW-0560">Oxidoreductase</keyword>
<keyword evidence="2" id="KW-0479">Metal-binding</keyword>
<dbReference type="SUPFAM" id="SSF48264">
    <property type="entry name" value="Cytochrome P450"/>
    <property type="match status" value="1"/>
</dbReference>
<feature type="transmembrane region" description="Helical" evidence="5">
    <location>
        <begin position="6"/>
        <end position="26"/>
    </location>
</feature>
<keyword evidence="5" id="KW-0472">Membrane</keyword>
<comment type="caution">
    <text evidence="6">The sequence shown here is derived from an EMBL/GenBank/DDBJ whole genome shotgun (WGS) entry which is preliminary data.</text>
</comment>
<evidence type="ECO:0000256" key="2">
    <source>
        <dbReference type="ARBA" id="ARBA00022723"/>
    </source>
</evidence>
<dbReference type="InterPro" id="IPR002401">
    <property type="entry name" value="Cyt_P450_E_grp-I"/>
</dbReference>
<dbReference type="Gene3D" id="1.10.630.10">
    <property type="entry name" value="Cytochrome P450"/>
    <property type="match status" value="1"/>
</dbReference>
<keyword evidence="5" id="KW-1133">Transmembrane helix</keyword>
<dbReference type="PANTHER" id="PTHR46300:SF6">
    <property type="entry name" value="CYTOCHROME P450 2C30"/>
    <property type="match status" value="1"/>
</dbReference>
<dbReference type="EMBL" id="AZHF01000001">
    <property type="protein sequence ID" value="OAA80554.1"/>
    <property type="molecule type" value="Genomic_DNA"/>
</dbReference>
<evidence type="ECO:0000256" key="3">
    <source>
        <dbReference type="ARBA" id="ARBA00023002"/>
    </source>
</evidence>
<dbReference type="Pfam" id="PF00067">
    <property type="entry name" value="p450"/>
    <property type="match status" value="1"/>
</dbReference>
<name>A0A168JK89_CORDF</name>
<dbReference type="InterPro" id="IPR050364">
    <property type="entry name" value="Cytochrome_P450_fung"/>
</dbReference>
<dbReference type="PANTHER" id="PTHR46300">
    <property type="entry name" value="P450, PUTATIVE (EUROFUNG)-RELATED-RELATED"/>
    <property type="match status" value="1"/>
</dbReference>
<sequence>MALLLYSWYFYAVAIPSLLLSISTILRKCGSTSKSTKRFPGPRQFPVVGRVHDLPRFSMWLKFKEWADTYGPIYETSMMGLRFIVVTDESMAQELLIKKGNSFSGRTQIRALLDHRTSPVYVALQDRNGNQHPSYDVPCDRIS</sequence>
<protein>
    <submittedName>
        <fullName evidence="6">Cytochrome P450</fullName>
    </submittedName>
</protein>
<evidence type="ECO:0000256" key="4">
    <source>
        <dbReference type="ARBA" id="ARBA00023004"/>
    </source>
</evidence>
<dbReference type="AlphaFoldDB" id="A0A168JK89"/>
<dbReference type="Proteomes" id="UP000076881">
    <property type="component" value="Unassembled WGS sequence"/>
</dbReference>